<reference evidence="6" key="1">
    <citation type="submission" date="2021-01" db="EMBL/GenBank/DDBJ databases">
        <authorList>
            <person name="Corre E."/>
            <person name="Pelletier E."/>
            <person name="Niang G."/>
            <person name="Scheremetjew M."/>
            <person name="Finn R."/>
            <person name="Kale V."/>
            <person name="Holt S."/>
            <person name="Cochrane G."/>
            <person name="Meng A."/>
            <person name="Brown T."/>
            <person name="Cohen L."/>
        </authorList>
    </citation>
    <scope>NUCLEOTIDE SEQUENCE</scope>
    <source>
        <strain evidence="6">10249 10 AB</strain>
    </source>
</reference>
<sequence length="638" mass="72390">MASSPANENRPKLPGRCDICDLKDGKRKMNFVQCSKCKMCVHRECYLVFPEGDGKDFVCFGCAAVGKTFQAVDSHRNSHFHRIEQKQRPTECALCSVSDGVHAMYPLFDYHGKGGRQICYTKRSKNKNGSNEKILAWGHALCCLYLASVDFMYACYKDGDYIGIEEEEEKDPDTRPPNPELKVTNEFRRMYGDAMPHFRYYMTPPTGDLDPWTTAVHTNQKNLKCIECGLLDHKNSMRIPLQCVANDADEYREHKHKHRLRNNDSHPCTQALHVGCARWKDPSSKVRKCYYFPGLTNSDGTIRDNIDTVHCLYCKTHAENVDERFQNKKLKREQQKRRQQHGSMQPLKGSQKAAQSISKRPASMMTGTNYLSKNKKHAPLVAVPKASRGWGKYKNKDAERYKELDPSVSVPINAGQQPKLATRRREIANERSIVSKGDLNRIFDNLVHHKHEIAKNASLGINGRKRYWKHKFSGLSTKDFDNVWSAALEKFRKMNRNIDASKSNTSTGKNERALGQVGSASVDLTFLDSDDEEDATLSKRDKNTGKKKKKKVRPKTGYGRGNDSAIEIEADNGGGFDASGDEETGSIGDGTNNKNVSKNKEKQKQSTERPPDRWSKLFIGQSFEMGCEFTLDVFEEKL</sequence>
<evidence type="ECO:0000259" key="5">
    <source>
        <dbReference type="Pfam" id="PF13831"/>
    </source>
</evidence>
<evidence type="ECO:0000256" key="2">
    <source>
        <dbReference type="ARBA" id="ARBA00022771"/>
    </source>
</evidence>
<dbReference type="EMBL" id="HBIX01035366">
    <property type="protein sequence ID" value="CAE0730355.1"/>
    <property type="molecule type" value="Transcribed_RNA"/>
</dbReference>
<feature type="compositionally biased region" description="Basic and acidic residues" evidence="4">
    <location>
        <begin position="598"/>
        <end position="615"/>
    </location>
</feature>
<keyword evidence="3" id="KW-0862">Zinc</keyword>
<dbReference type="InterPro" id="IPR013083">
    <property type="entry name" value="Znf_RING/FYVE/PHD"/>
</dbReference>
<feature type="region of interest" description="Disordered" evidence="4">
    <location>
        <begin position="533"/>
        <end position="617"/>
    </location>
</feature>
<evidence type="ECO:0000256" key="3">
    <source>
        <dbReference type="ARBA" id="ARBA00022833"/>
    </source>
</evidence>
<keyword evidence="2" id="KW-0863">Zinc-finger</keyword>
<name>A0A7S4AXL7_9STRA</name>
<dbReference type="SUPFAM" id="SSF57903">
    <property type="entry name" value="FYVE/PHD zinc finger"/>
    <property type="match status" value="1"/>
</dbReference>
<organism evidence="6">
    <name type="scientific">Pseudo-nitzschia australis</name>
    <dbReference type="NCBI Taxonomy" id="44445"/>
    <lineage>
        <taxon>Eukaryota</taxon>
        <taxon>Sar</taxon>
        <taxon>Stramenopiles</taxon>
        <taxon>Ochrophyta</taxon>
        <taxon>Bacillariophyta</taxon>
        <taxon>Bacillariophyceae</taxon>
        <taxon>Bacillariophycidae</taxon>
        <taxon>Bacillariales</taxon>
        <taxon>Bacillariaceae</taxon>
        <taxon>Pseudo-nitzschia</taxon>
    </lineage>
</organism>
<proteinExistence type="predicted"/>
<evidence type="ECO:0000313" key="6">
    <source>
        <dbReference type="EMBL" id="CAE0730355.1"/>
    </source>
</evidence>
<keyword evidence="1" id="KW-0479">Metal-binding</keyword>
<evidence type="ECO:0000256" key="1">
    <source>
        <dbReference type="ARBA" id="ARBA00022723"/>
    </source>
</evidence>
<dbReference type="InterPro" id="IPR019786">
    <property type="entry name" value="Zinc_finger_PHD-type_CS"/>
</dbReference>
<feature type="compositionally biased region" description="Basic residues" evidence="4">
    <location>
        <begin position="545"/>
        <end position="554"/>
    </location>
</feature>
<protein>
    <recommendedName>
        <fullName evidence="5">PHD-type domain-containing protein</fullName>
    </recommendedName>
</protein>
<dbReference type="InterPro" id="IPR019787">
    <property type="entry name" value="Znf_PHD-finger"/>
</dbReference>
<dbReference type="GO" id="GO:0008270">
    <property type="term" value="F:zinc ion binding"/>
    <property type="evidence" value="ECO:0007669"/>
    <property type="project" value="UniProtKB-KW"/>
</dbReference>
<accession>A0A7S4AXL7</accession>
<evidence type="ECO:0000256" key="4">
    <source>
        <dbReference type="SAM" id="MobiDB-lite"/>
    </source>
</evidence>
<feature type="region of interest" description="Disordered" evidence="4">
    <location>
        <begin position="325"/>
        <end position="361"/>
    </location>
</feature>
<feature type="domain" description="PHD-type" evidence="5">
    <location>
        <begin position="32"/>
        <end position="63"/>
    </location>
</feature>
<gene>
    <name evidence="6" type="ORF">PAUS00366_LOCUS23141</name>
</gene>
<dbReference type="Pfam" id="PF13831">
    <property type="entry name" value="PHD_2"/>
    <property type="match status" value="1"/>
</dbReference>
<dbReference type="Gene3D" id="3.30.40.10">
    <property type="entry name" value="Zinc/RING finger domain, C3HC4 (zinc finger)"/>
    <property type="match status" value="1"/>
</dbReference>
<dbReference type="AlphaFoldDB" id="A0A7S4AXL7"/>
<feature type="compositionally biased region" description="Basic residues" evidence="4">
    <location>
        <begin position="327"/>
        <end position="340"/>
    </location>
</feature>
<dbReference type="PROSITE" id="PS01359">
    <property type="entry name" value="ZF_PHD_1"/>
    <property type="match status" value="1"/>
</dbReference>
<dbReference type="InterPro" id="IPR011011">
    <property type="entry name" value="Znf_FYVE_PHD"/>
</dbReference>